<dbReference type="Proteomes" id="UP001234989">
    <property type="component" value="Chromosome 11"/>
</dbReference>
<proteinExistence type="predicted"/>
<dbReference type="EMBL" id="CP133622">
    <property type="protein sequence ID" value="WMV55486.1"/>
    <property type="molecule type" value="Genomic_DNA"/>
</dbReference>
<evidence type="ECO:0008006" key="3">
    <source>
        <dbReference type="Google" id="ProtNLM"/>
    </source>
</evidence>
<sequence>MHGTLRDRKKDEFMDLEKGSLRVDAYEAKFHAMFCYPTQLVTTEEERTWLFVKSLNSELQVLSVHMTFASKSFNEVTDFVKKVEGVRQDVKAKALAKKSKNVDNYNGLYSKELGQQVYSAQPIQSAIPVNTGCEQACCPSANRTSLDRDCFHYGDFGQFNKE</sequence>
<gene>
    <name evidence="1" type="ORF">MTR67_048871</name>
</gene>
<evidence type="ECO:0000313" key="1">
    <source>
        <dbReference type="EMBL" id="WMV55486.1"/>
    </source>
</evidence>
<name>A0AAF0ZXT9_SOLVR</name>
<organism evidence="1 2">
    <name type="scientific">Solanum verrucosum</name>
    <dbReference type="NCBI Taxonomy" id="315347"/>
    <lineage>
        <taxon>Eukaryota</taxon>
        <taxon>Viridiplantae</taxon>
        <taxon>Streptophyta</taxon>
        <taxon>Embryophyta</taxon>
        <taxon>Tracheophyta</taxon>
        <taxon>Spermatophyta</taxon>
        <taxon>Magnoliopsida</taxon>
        <taxon>eudicotyledons</taxon>
        <taxon>Gunneridae</taxon>
        <taxon>Pentapetalae</taxon>
        <taxon>asterids</taxon>
        <taxon>lamiids</taxon>
        <taxon>Solanales</taxon>
        <taxon>Solanaceae</taxon>
        <taxon>Solanoideae</taxon>
        <taxon>Solaneae</taxon>
        <taxon>Solanum</taxon>
    </lineage>
</organism>
<accession>A0AAF0ZXT9</accession>
<dbReference type="AlphaFoldDB" id="A0AAF0ZXT9"/>
<keyword evidence="2" id="KW-1185">Reference proteome</keyword>
<reference evidence="1" key="1">
    <citation type="submission" date="2023-08" db="EMBL/GenBank/DDBJ databases">
        <title>A de novo genome assembly of Solanum verrucosum Schlechtendal, a Mexican diploid species geographically isolated from the other diploid A-genome species in potato relatives.</title>
        <authorList>
            <person name="Hosaka K."/>
        </authorList>
    </citation>
    <scope>NUCLEOTIDE SEQUENCE</scope>
    <source>
        <tissue evidence="1">Young leaves</tissue>
    </source>
</reference>
<evidence type="ECO:0000313" key="2">
    <source>
        <dbReference type="Proteomes" id="UP001234989"/>
    </source>
</evidence>
<protein>
    <recommendedName>
        <fullName evidence="3">Retrotransposon gag domain-containing protein</fullName>
    </recommendedName>
</protein>